<comment type="subunit">
    <text evidence="11">Interacts with ATG8.</text>
</comment>
<dbReference type="AlphaFoldDB" id="A0A6J1DNK0"/>
<keyword evidence="7" id="KW-0788">Thiol protease</keyword>
<dbReference type="GO" id="GO:0000045">
    <property type="term" value="P:autophagosome assembly"/>
    <property type="evidence" value="ECO:0007669"/>
    <property type="project" value="TreeGrafter"/>
</dbReference>
<dbReference type="GO" id="GO:0005737">
    <property type="term" value="C:cytoplasm"/>
    <property type="evidence" value="ECO:0007669"/>
    <property type="project" value="UniProtKB-SubCell"/>
</dbReference>
<keyword evidence="6 13" id="KW-0378">Hydrolase</keyword>
<evidence type="ECO:0000313" key="16">
    <source>
        <dbReference type="RefSeq" id="XP_022155850.1"/>
    </source>
</evidence>
<dbReference type="GO" id="GO:0004197">
    <property type="term" value="F:cysteine-type endopeptidase activity"/>
    <property type="evidence" value="ECO:0007669"/>
    <property type="project" value="TreeGrafter"/>
</dbReference>
<dbReference type="GO" id="GO:0019786">
    <property type="term" value="F:protein-phosphatidylethanolamide deconjugating activity"/>
    <property type="evidence" value="ECO:0007669"/>
    <property type="project" value="InterPro"/>
</dbReference>
<evidence type="ECO:0000256" key="8">
    <source>
        <dbReference type="ARBA" id="ARBA00022927"/>
    </source>
</evidence>
<dbReference type="Pfam" id="PF03416">
    <property type="entry name" value="Peptidase_C54"/>
    <property type="match status" value="1"/>
</dbReference>
<dbReference type="GO" id="GO:0034727">
    <property type="term" value="P:piecemeal microautophagy of the nucleus"/>
    <property type="evidence" value="ECO:0007669"/>
    <property type="project" value="TreeGrafter"/>
</dbReference>
<keyword evidence="8 13" id="KW-0653">Protein transport</keyword>
<name>A0A6J1DNK0_MOMCH</name>
<sequence length="484" mass="53740">MGRGKDLNSICSSGTATDIVDRSQQSVCPESGSKNRTSSKASLWPGFFASTFSIFEHHNESSVSEKKTVQSRHNGWTTTVRKIMTSGSMRRIHERILGSRKSGVYSSGGDIWLLGVCHKISQDLASDDAVTSNSVATYELDFSSRILMTYRKGFNVIQDSKYTSDVNWGCMLRSSQMLVAQALLSHRLGRSWRKTPQKPLDKEYIEILHLFGDSETSAFSIHNLLQAGMAYDLAAGSWVGPYAMCRSWETLVRLKRETPNLQDQQLPMAMYIVSGDEDGERGGAPVLFIDDASRHCFEFSKGQLDWTPILLLVPLVLGLEKINPRYIPSLRTTFTFPQSLGILGGKPGASTYIVGVQDENAFYLDPHEVQPVVNVDKDDLEADTSSYHCNVIRHIPLESIDPSLALGFYCRDKDDFDDFCSRASKLAEESDGAPLFTVAETHSANSVRHSNALDGSSRSVEDDTISTVHVPIEEGAHEDDWQFL</sequence>
<comment type="function">
    <text evidence="12">Cysteine protease that plays a key role in autophagy by mediating both proteolytic activation and delipidation of ATG8 family proteins. The protease activity is required for proteolytic activation of ATG8 family proteins: cleaves the C-terminal amino acid of ATG8 proteins to reveal a C-terminal glycine. Exposure of the glycine at the C-terminus is essential for ATG8 proteins conjugation to phosphatidylethanolamine (PE) and insertion to membranes, which is necessary for autophagy. In addition to the protease activity, also mediates delipidation of PE-conjugated ATG8 proteins.</text>
</comment>
<accession>A0A6J1DNK0</accession>
<dbReference type="GO" id="GO:0035973">
    <property type="term" value="P:aggrephagy"/>
    <property type="evidence" value="ECO:0007669"/>
    <property type="project" value="TreeGrafter"/>
</dbReference>
<evidence type="ECO:0000256" key="1">
    <source>
        <dbReference type="ARBA" id="ARBA00004496"/>
    </source>
</evidence>
<evidence type="ECO:0000256" key="7">
    <source>
        <dbReference type="ARBA" id="ARBA00022807"/>
    </source>
</evidence>
<dbReference type="Proteomes" id="UP000504603">
    <property type="component" value="Unplaced"/>
</dbReference>
<evidence type="ECO:0000256" key="13">
    <source>
        <dbReference type="RuleBase" id="RU363115"/>
    </source>
</evidence>
<evidence type="ECO:0000256" key="12">
    <source>
        <dbReference type="ARBA" id="ARBA00045891"/>
    </source>
</evidence>
<comment type="subcellular location">
    <subcellularLocation>
        <location evidence="1 13">Cytoplasm</location>
    </subcellularLocation>
</comment>
<keyword evidence="9 13" id="KW-0072">Autophagy</keyword>
<evidence type="ECO:0000256" key="5">
    <source>
        <dbReference type="ARBA" id="ARBA00022670"/>
    </source>
</evidence>
<evidence type="ECO:0000256" key="4">
    <source>
        <dbReference type="ARBA" id="ARBA00022490"/>
    </source>
</evidence>
<evidence type="ECO:0000313" key="15">
    <source>
        <dbReference type="Proteomes" id="UP000504603"/>
    </source>
</evidence>
<protein>
    <recommendedName>
        <fullName evidence="13">Cysteine protease</fullName>
        <ecNumber evidence="13">3.4.22.-</ecNumber>
    </recommendedName>
</protein>
<dbReference type="InterPro" id="IPR038765">
    <property type="entry name" value="Papain-like_cys_pep_sf"/>
</dbReference>
<comment type="similarity">
    <text evidence="2 13">Belongs to the peptidase C54 family.</text>
</comment>
<feature type="domain" description="Peptidase C54 catalytic" evidence="14">
    <location>
        <begin position="139"/>
        <end position="422"/>
    </location>
</feature>
<evidence type="ECO:0000259" key="14">
    <source>
        <dbReference type="Pfam" id="PF03416"/>
    </source>
</evidence>
<dbReference type="GO" id="GO:0000423">
    <property type="term" value="P:mitophagy"/>
    <property type="evidence" value="ECO:0007669"/>
    <property type="project" value="TreeGrafter"/>
</dbReference>
<organism evidence="15 16">
    <name type="scientific">Momordica charantia</name>
    <name type="common">Bitter gourd</name>
    <name type="synonym">Balsam pear</name>
    <dbReference type="NCBI Taxonomy" id="3673"/>
    <lineage>
        <taxon>Eukaryota</taxon>
        <taxon>Viridiplantae</taxon>
        <taxon>Streptophyta</taxon>
        <taxon>Embryophyta</taxon>
        <taxon>Tracheophyta</taxon>
        <taxon>Spermatophyta</taxon>
        <taxon>Magnoliopsida</taxon>
        <taxon>eudicotyledons</taxon>
        <taxon>Gunneridae</taxon>
        <taxon>Pentapetalae</taxon>
        <taxon>rosids</taxon>
        <taxon>fabids</taxon>
        <taxon>Cucurbitales</taxon>
        <taxon>Cucurbitaceae</taxon>
        <taxon>Momordiceae</taxon>
        <taxon>Momordica</taxon>
    </lineage>
</organism>
<keyword evidence="15" id="KW-1185">Reference proteome</keyword>
<comment type="catalytic activity">
    <reaction evidence="10">
        <text>[protein]-C-terminal L-amino acid-glycyl-phosphatidylethanolamide + H2O = [protein]-C-terminal L-amino acid-glycine + a 1,2-diacyl-sn-glycero-3-phosphoethanolamine</text>
        <dbReference type="Rhea" id="RHEA:67548"/>
        <dbReference type="Rhea" id="RHEA-COMP:17323"/>
        <dbReference type="Rhea" id="RHEA-COMP:17324"/>
        <dbReference type="ChEBI" id="CHEBI:15377"/>
        <dbReference type="ChEBI" id="CHEBI:64612"/>
        <dbReference type="ChEBI" id="CHEBI:172940"/>
        <dbReference type="ChEBI" id="CHEBI:172941"/>
    </reaction>
    <physiologicalReaction direction="left-to-right" evidence="10">
        <dbReference type="Rhea" id="RHEA:67549"/>
    </physiologicalReaction>
</comment>
<gene>
    <name evidence="16" type="primary">LOC111022873</name>
</gene>
<evidence type="ECO:0000256" key="3">
    <source>
        <dbReference type="ARBA" id="ARBA00022448"/>
    </source>
</evidence>
<dbReference type="KEGG" id="mcha:111022873"/>
<dbReference type="SUPFAM" id="SSF54001">
    <property type="entry name" value="Cysteine proteinases"/>
    <property type="match status" value="1"/>
</dbReference>
<dbReference type="GO" id="GO:0015031">
    <property type="term" value="P:protein transport"/>
    <property type="evidence" value="ECO:0007669"/>
    <property type="project" value="UniProtKB-KW"/>
</dbReference>
<dbReference type="EC" id="3.4.22.-" evidence="13"/>
<proteinExistence type="inferred from homology"/>
<dbReference type="PANTHER" id="PTHR22624:SF49">
    <property type="entry name" value="CYSTEINE PROTEASE"/>
    <property type="match status" value="1"/>
</dbReference>
<dbReference type="InterPro" id="IPR046792">
    <property type="entry name" value="Peptidase_C54_cat"/>
</dbReference>
<dbReference type="GO" id="GO:0016485">
    <property type="term" value="P:protein processing"/>
    <property type="evidence" value="ECO:0007669"/>
    <property type="project" value="TreeGrafter"/>
</dbReference>
<keyword evidence="4 13" id="KW-0963">Cytoplasm</keyword>
<dbReference type="GeneID" id="111022873"/>
<evidence type="ECO:0000256" key="2">
    <source>
        <dbReference type="ARBA" id="ARBA00010958"/>
    </source>
</evidence>
<evidence type="ECO:0000256" key="9">
    <source>
        <dbReference type="ARBA" id="ARBA00023006"/>
    </source>
</evidence>
<evidence type="ECO:0000256" key="10">
    <source>
        <dbReference type="ARBA" id="ARBA00029362"/>
    </source>
</evidence>
<reference evidence="16" key="1">
    <citation type="submission" date="2025-08" db="UniProtKB">
        <authorList>
            <consortium name="RefSeq"/>
        </authorList>
    </citation>
    <scope>IDENTIFICATION</scope>
</reference>
<dbReference type="OrthoDB" id="2960936at2759"/>
<dbReference type="InterPro" id="IPR005078">
    <property type="entry name" value="Peptidase_C54"/>
</dbReference>
<keyword evidence="3" id="KW-0813">Transport</keyword>
<keyword evidence="5 13" id="KW-0645">Protease</keyword>
<evidence type="ECO:0000256" key="11">
    <source>
        <dbReference type="ARBA" id="ARBA00038724"/>
    </source>
</evidence>
<dbReference type="PANTHER" id="PTHR22624">
    <property type="entry name" value="CYSTEINE PROTEASE ATG4"/>
    <property type="match status" value="1"/>
</dbReference>
<dbReference type="RefSeq" id="XP_022155850.1">
    <property type="nucleotide sequence ID" value="XM_022300158.1"/>
</dbReference>
<evidence type="ECO:0000256" key="6">
    <source>
        <dbReference type="ARBA" id="ARBA00022801"/>
    </source>
</evidence>